<keyword evidence="1" id="KW-0472">Membrane</keyword>
<protein>
    <submittedName>
        <fullName evidence="2">Uncharacterized protein</fullName>
    </submittedName>
</protein>
<feature type="non-terminal residue" evidence="2">
    <location>
        <position position="29"/>
    </location>
</feature>
<organism evidence="2">
    <name type="scientific">marine metagenome</name>
    <dbReference type="NCBI Taxonomy" id="408172"/>
    <lineage>
        <taxon>unclassified sequences</taxon>
        <taxon>metagenomes</taxon>
        <taxon>ecological metagenomes</taxon>
    </lineage>
</organism>
<keyword evidence="1" id="KW-1133">Transmembrane helix</keyword>
<keyword evidence="1" id="KW-0812">Transmembrane</keyword>
<evidence type="ECO:0000256" key="1">
    <source>
        <dbReference type="SAM" id="Phobius"/>
    </source>
</evidence>
<name>A0A382NF12_9ZZZZ</name>
<feature type="transmembrane region" description="Helical" evidence="1">
    <location>
        <begin position="9"/>
        <end position="28"/>
    </location>
</feature>
<accession>A0A382NF12</accession>
<dbReference type="EMBL" id="UINC01100048">
    <property type="protein sequence ID" value="SVC59789.1"/>
    <property type="molecule type" value="Genomic_DNA"/>
</dbReference>
<proteinExistence type="predicted"/>
<reference evidence="2" key="1">
    <citation type="submission" date="2018-05" db="EMBL/GenBank/DDBJ databases">
        <authorList>
            <person name="Lanie J.A."/>
            <person name="Ng W.-L."/>
            <person name="Kazmierczak K.M."/>
            <person name="Andrzejewski T.M."/>
            <person name="Davidsen T.M."/>
            <person name="Wayne K.J."/>
            <person name="Tettelin H."/>
            <person name="Glass J.I."/>
            <person name="Rusch D."/>
            <person name="Podicherti R."/>
            <person name="Tsui H.-C.T."/>
            <person name="Winkler M.E."/>
        </authorList>
    </citation>
    <scope>NUCLEOTIDE SEQUENCE</scope>
</reference>
<dbReference type="AlphaFoldDB" id="A0A382NF12"/>
<sequence>MSETFSKVYLQALVAGFGLTTNFIIATIV</sequence>
<gene>
    <name evidence="2" type="ORF">METZ01_LOCUS312643</name>
</gene>
<evidence type="ECO:0000313" key="2">
    <source>
        <dbReference type="EMBL" id="SVC59789.1"/>
    </source>
</evidence>